<dbReference type="Pfam" id="PF10114">
    <property type="entry name" value="PocR"/>
    <property type="match status" value="1"/>
</dbReference>
<keyword evidence="4" id="KW-0418">Kinase</keyword>
<dbReference type="AlphaFoldDB" id="A0A4Q0VSY7"/>
<sequence length="406" mass="45878">MRKLLELTNVVEVETLQKIQDDFSEATGFAAITVDYRGKPFTRHSGCSKYCSIIRYRKDTKDLCGKCDSRAGLEAARTGEPYIYMCHSGFVDFAAPIIVNGQYLGSIMGGQVVSADQTSNLEYIIDETLDIEEDDELIEAYTQIPIVPMKKIKAAAHLMFTIANKIAQKGYVNVMQKELHEQSLQLVQSKITKANLEMALRTSERKTLQSQVNRQFLIQTLNTVGSLSYLEKAPKTEEATFTLLDLVKYFVSNIGKDVSIIEEFEYLHNYLFLQQIRLGERFSYELVVDESAKNLIIPSMIIQPIVENAIVHGVEMKSGKVNVLVSIKLINKTIEIRVKDNGVGMHEHQIEGILELSGREIVKEMNLKVLKQRLIDRYGIRAQITIDSEEKLGTDVTVRIPVFDGD</sequence>
<feature type="domain" description="Signal transduction histidine kinase internal region" evidence="2">
    <location>
        <begin position="204"/>
        <end position="282"/>
    </location>
</feature>
<evidence type="ECO:0000313" key="5">
    <source>
        <dbReference type="Proteomes" id="UP000290649"/>
    </source>
</evidence>
<name>A0A4Q0VSY7_9BACI</name>
<keyword evidence="4" id="KW-0808">Transferase</keyword>
<evidence type="ECO:0000259" key="3">
    <source>
        <dbReference type="Pfam" id="PF10114"/>
    </source>
</evidence>
<dbReference type="InterPro" id="IPR050640">
    <property type="entry name" value="Bact_2-comp_sensor_kinase"/>
</dbReference>
<evidence type="ECO:0000259" key="2">
    <source>
        <dbReference type="Pfam" id="PF06580"/>
    </source>
</evidence>
<dbReference type="InterPro" id="IPR003594">
    <property type="entry name" value="HATPase_dom"/>
</dbReference>
<dbReference type="Gene3D" id="3.30.565.10">
    <property type="entry name" value="Histidine kinase-like ATPase, C-terminal domain"/>
    <property type="match status" value="1"/>
</dbReference>
<feature type="domain" description="Histidine kinase/HSP90-like ATPase" evidence="1">
    <location>
        <begin position="301"/>
        <end position="402"/>
    </location>
</feature>
<proteinExistence type="predicted"/>
<dbReference type="PANTHER" id="PTHR34220:SF7">
    <property type="entry name" value="SENSOR HISTIDINE KINASE YPDA"/>
    <property type="match status" value="1"/>
</dbReference>
<dbReference type="GO" id="GO:0000155">
    <property type="term" value="F:phosphorelay sensor kinase activity"/>
    <property type="evidence" value="ECO:0007669"/>
    <property type="project" value="InterPro"/>
</dbReference>
<protein>
    <submittedName>
        <fullName evidence="4">Histidine kinase</fullName>
    </submittedName>
</protein>
<dbReference type="Pfam" id="PF02518">
    <property type="entry name" value="HATPase_c"/>
    <property type="match status" value="1"/>
</dbReference>
<reference evidence="4 5" key="1">
    <citation type="journal article" date="2019" name="Int. J. Syst. Evol. Microbiol.">
        <title>Anaerobacillus alkaliphilus sp. nov., a novel alkaliphilic and moderately halophilic bacterium.</title>
        <authorList>
            <person name="Borsodi A.K."/>
            <person name="Aszalos J.M."/>
            <person name="Bihari P."/>
            <person name="Nagy I."/>
            <person name="Schumann P."/>
            <person name="Sproer C."/>
            <person name="Kovacs A.L."/>
            <person name="Boka K."/>
            <person name="Dobosy P."/>
            <person name="Ovari M."/>
            <person name="Szili-Kovacs T."/>
            <person name="Toth E."/>
        </authorList>
    </citation>
    <scope>NUCLEOTIDE SEQUENCE [LARGE SCALE GENOMIC DNA]</scope>
    <source>
        <strain evidence="4 5">B16-10</strain>
    </source>
</reference>
<dbReference type="PANTHER" id="PTHR34220">
    <property type="entry name" value="SENSOR HISTIDINE KINASE YPDA"/>
    <property type="match status" value="1"/>
</dbReference>
<evidence type="ECO:0000313" key="4">
    <source>
        <dbReference type="EMBL" id="RXJ00626.1"/>
    </source>
</evidence>
<organism evidence="4 5">
    <name type="scientific">Anaerobacillus alkaliphilus</name>
    <dbReference type="NCBI Taxonomy" id="1548597"/>
    <lineage>
        <taxon>Bacteria</taxon>
        <taxon>Bacillati</taxon>
        <taxon>Bacillota</taxon>
        <taxon>Bacilli</taxon>
        <taxon>Bacillales</taxon>
        <taxon>Bacillaceae</taxon>
        <taxon>Anaerobacillus</taxon>
    </lineage>
</organism>
<dbReference type="RefSeq" id="WP_129078318.1">
    <property type="nucleotide sequence ID" value="NZ_QOUX01000037.1"/>
</dbReference>
<comment type="caution">
    <text evidence="4">The sequence shown here is derived from an EMBL/GenBank/DDBJ whole genome shotgun (WGS) entry which is preliminary data.</text>
</comment>
<dbReference type="OrthoDB" id="9776552at2"/>
<dbReference type="SUPFAM" id="SSF55874">
    <property type="entry name" value="ATPase domain of HSP90 chaperone/DNA topoisomerase II/histidine kinase"/>
    <property type="match status" value="1"/>
</dbReference>
<dbReference type="InterPro" id="IPR036890">
    <property type="entry name" value="HATPase_C_sf"/>
</dbReference>
<dbReference type="EMBL" id="QOUX01000037">
    <property type="protein sequence ID" value="RXJ00626.1"/>
    <property type="molecule type" value="Genomic_DNA"/>
</dbReference>
<dbReference type="GO" id="GO:0016020">
    <property type="term" value="C:membrane"/>
    <property type="evidence" value="ECO:0007669"/>
    <property type="project" value="InterPro"/>
</dbReference>
<dbReference type="InterPro" id="IPR010559">
    <property type="entry name" value="Sig_transdc_His_kin_internal"/>
</dbReference>
<dbReference type="Pfam" id="PF06580">
    <property type="entry name" value="His_kinase"/>
    <property type="match status" value="1"/>
</dbReference>
<evidence type="ECO:0000259" key="1">
    <source>
        <dbReference type="Pfam" id="PF02518"/>
    </source>
</evidence>
<keyword evidence="5" id="KW-1185">Reference proteome</keyword>
<dbReference type="Proteomes" id="UP000290649">
    <property type="component" value="Unassembled WGS sequence"/>
</dbReference>
<feature type="domain" description="PocR" evidence="3">
    <location>
        <begin position="10"/>
        <end position="171"/>
    </location>
</feature>
<gene>
    <name evidence="4" type="ORF">DS745_11210</name>
</gene>
<dbReference type="InterPro" id="IPR018771">
    <property type="entry name" value="PocR_dom"/>
</dbReference>
<accession>A0A4Q0VSY7</accession>